<dbReference type="Gene3D" id="3.90.226.10">
    <property type="entry name" value="2-enoyl-CoA Hydratase, Chain A, domain 1"/>
    <property type="match status" value="1"/>
</dbReference>
<dbReference type="InterPro" id="IPR004447">
    <property type="entry name" value="Peptidase_S41A"/>
</dbReference>
<evidence type="ECO:0000256" key="4">
    <source>
        <dbReference type="ARBA" id="ARBA00022825"/>
    </source>
</evidence>
<dbReference type="InterPro" id="IPR029045">
    <property type="entry name" value="ClpP/crotonase-like_dom_sf"/>
</dbReference>
<comment type="caution">
    <text evidence="7">The sequence shown here is derived from an EMBL/GenBank/DDBJ whole genome shotgun (WGS) entry which is preliminary data.</text>
</comment>
<dbReference type="Proteomes" id="UP000612055">
    <property type="component" value="Unassembled WGS sequence"/>
</dbReference>
<feature type="region of interest" description="Disordered" evidence="5">
    <location>
        <begin position="281"/>
        <end position="357"/>
    </location>
</feature>
<feature type="domain" description="PDZ" evidence="6">
    <location>
        <begin position="210"/>
        <end position="280"/>
    </location>
</feature>
<dbReference type="Pfam" id="PF17820">
    <property type="entry name" value="PDZ_6"/>
    <property type="match status" value="1"/>
</dbReference>
<dbReference type="PROSITE" id="PS50106">
    <property type="entry name" value="PDZ"/>
    <property type="match status" value="1"/>
</dbReference>
<dbReference type="AlphaFoldDB" id="A0A835Y886"/>
<dbReference type="PANTHER" id="PTHR32060:SF22">
    <property type="entry name" value="CARBOXYL-TERMINAL-PROCESSING PEPTIDASE 3, CHLOROPLASTIC"/>
    <property type="match status" value="1"/>
</dbReference>
<dbReference type="Gene3D" id="3.30.750.44">
    <property type="match status" value="2"/>
</dbReference>
<dbReference type="EMBL" id="JAEHOE010000012">
    <property type="protein sequence ID" value="KAG2497898.1"/>
    <property type="molecule type" value="Genomic_DNA"/>
</dbReference>
<reference evidence="7" key="1">
    <citation type="journal article" date="2020" name="bioRxiv">
        <title>Comparative genomics of Chlamydomonas.</title>
        <authorList>
            <person name="Craig R.J."/>
            <person name="Hasan A.R."/>
            <person name="Ness R.W."/>
            <person name="Keightley P.D."/>
        </authorList>
    </citation>
    <scope>NUCLEOTIDE SEQUENCE</scope>
    <source>
        <strain evidence="7">CCAP 11/70</strain>
    </source>
</reference>
<evidence type="ECO:0000259" key="6">
    <source>
        <dbReference type="PROSITE" id="PS50106"/>
    </source>
</evidence>
<evidence type="ECO:0000256" key="2">
    <source>
        <dbReference type="ARBA" id="ARBA00022670"/>
    </source>
</evidence>
<feature type="region of interest" description="Disordered" evidence="5">
    <location>
        <begin position="36"/>
        <end position="57"/>
    </location>
</feature>
<accession>A0A835Y886</accession>
<dbReference type="SMART" id="SM00228">
    <property type="entry name" value="PDZ"/>
    <property type="match status" value="1"/>
</dbReference>
<dbReference type="Pfam" id="PF03572">
    <property type="entry name" value="Peptidase_S41"/>
    <property type="match status" value="1"/>
</dbReference>
<dbReference type="PANTHER" id="PTHR32060">
    <property type="entry name" value="TAIL-SPECIFIC PROTEASE"/>
    <property type="match status" value="1"/>
</dbReference>
<dbReference type="GO" id="GO:0006508">
    <property type="term" value="P:proteolysis"/>
    <property type="evidence" value="ECO:0007669"/>
    <property type="project" value="UniProtKB-KW"/>
</dbReference>
<feature type="compositionally biased region" description="Low complexity" evidence="5">
    <location>
        <begin position="305"/>
        <end position="322"/>
    </location>
</feature>
<dbReference type="Gene3D" id="2.30.42.10">
    <property type="match status" value="1"/>
</dbReference>
<evidence type="ECO:0000256" key="5">
    <source>
        <dbReference type="SAM" id="MobiDB-lite"/>
    </source>
</evidence>
<keyword evidence="4" id="KW-0720">Serine protease</keyword>
<protein>
    <recommendedName>
        <fullName evidence="6">PDZ domain-containing protein</fullName>
    </recommendedName>
</protein>
<dbReference type="GO" id="GO:0008236">
    <property type="term" value="F:serine-type peptidase activity"/>
    <property type="evidence" value="ECO:0007669"/>
    <property type="project" value="UniProtKB-KW"/>
</dbReference>
<keyword evidence="2" id="KW-0645">Protease</keyword>
<dbReference type="SUPFAM" id="SSF52096">
    <property type="entry name" value="ClpP/crotonase"/>
    <property type="match status" value="1"/>
</dbReference>
<name>A0A835Y886_9CHLO</name>
<dbReference type="InterPro" id="IPR005151">
    <property type="entry name" value="Tail-specific_protease"/>
</dbReference>
<feature type="compositionally biased region" description="Low complexity" evidence="5">
    <location>
        <begin position="400"/>
        <end position="426"/>
    </location>
</feature>
<dbReference type="SMART" id="SM00245">
    <property type="entry name" value="TSPc"/>
    <property type="match status" value="1"/>
</dbReference>
<evidence type="ECO:0000313" key="7">
    <source>
        <dbReference type="EMBL" id="KAG2497898.1"/>
    </source>
</evidence>
<comment type="similarity">
    <text evidence="1">Belongs to the peptidase S41A family.</text>
</comment>
<gene>
    <name evidence="7" type="ORF">HYH03_004163</name>
</gene>
<evidence type="ECO:0000313" key="8">
    <source>
        <dbReference type="Proteomes" id="UP000612055"/>
    </source>
</evidence>
<dbReference type="InterPro" id="IPR041489">
    <property type="entry name" value="PDZ_6"/>
</dbReference>
<evidence type="ECO:0000256" key="1">
    <source>
        <dbReference type="ARBA" id="ARBA00009179"/>
    </source>
</evidence>
<dbReference type="InterPro" id="IPR036034">
    <property type="entry name" value="PDZ_sf"/>
</dbReference>
<proteinExistence type="inferred from homology"/>
<sequence>MAPASPRFWAQPHRQASGPRWKLQCVACQARASPSAREALQEPPAKPADDLGLPAGSSTAGAVSLGHRLRSALVPALCSCALALLAVTAAPPAVAGPSDVDPYAPQPQRTRIRFRASTDPELRQAQEVLVQAWGYVREYFYDPTFNRQDWDQRLQSSLDATFAAPSPEAALREAETMLASLGDPFTRLLLPGGGSEAFEAQTQAQIISNGLVVGRDAGPERLLRVAFVVPQSPAARAGVAEGDLVVAVNGRAVQPQGDKRDLLAMLGQDREVDLKLKRREAADNAGAARTSSTLPRRVAPGAGDGQSARPSSSGGAGAVESGTELLAASSSMPQAPPLGGFAEPPSDTAAVGPDGPAYAPAPSTSYALPSRFFDVHLAPEPVDYVPVQFAVLSAPTPSVASSFSSLPSSSPSTSSAGASSQASLGVSRGGGSGGLRAPAEAGLAARSGAAGNDADALPTPDPTRVGYVRIVAFTDHVAAQVEAAVRELKARGCGAWVLDVRDNPGGIVGEGFAVGELLLRPGDVFAVLRDRSGEELSELVSDGAQAMVEGQPLAVLVDRWSASASELLAGALHDNARALLVGEPTFGKGRTQRVVQLKGRATLLVSTGSYLTPRGAVVDGVGLTPDVACRPRPPPAPMPRPARLEGVEGEAAGEAVEGMELARSQVRALGLDPCVKAAVGKLARGVVPVRPA</sequence>
<keyword evidence="8" id="KW-1185">Reference proteome</keyword>
<dbReference type="SUPFAM" id="SSF50156">
    <property type="entry name" value="PDZ domain-like"/>
    <property type="match status" value="1"/>
</dbReference>
<dbReference type="CDD" id="cd07560">
    <property type="entry name" value="Peptidase_S41_CPP"/>
    <property type="match status" value="1"/>
</dbReference>
<organism evidence="7 8">
    <name type="scientific">Edaphochlamys debaryana</name>
    <dbReference type="NCBI Taxonomy" id="47281"/>
    <lineage>
        <taxon>Eukaryota</taxon>
        <taxon>Viridiplantae</taxon>
        <taxon>Chlorophyta</taxon>
        <taxon>core chlorophytes</taxon>
        <taxon>Chlorophyceae</taxon>
        <taxon>CS clade</taxon>
        <taxon>Chlamydomonadales</taxon>
        <taxon>Chlamydomonadales incertae sedis</taxon>
        <taxon>Edaphochlamys</taxon>
    </lineage>
</organism>
<dbReference type="GO" id="GO:0004175">
    <property type="term" value="F:endopeptidase activity"/>
    <property type="evidence" value="ECO:0007669"/>
    <property type="project" value="TreeGrafter"/>
</dbReference>
<evidence type="ECO:0000256" key="3">
    <source>
        <dbReference type="ARBA" id="ARBA00022801"/>
    </source>
</evidence>
<dbReference type="OrthoDB" id="43580at2759"/>
<keyword evidence="3" id="KW-0378">Hydrolase</keyword>
<feature type="region of interest" description="Disordered" evidence="5">
    <location>
        <begin position="400"/>
        <end position="438"/>
    </location>
</feature>
<dbReference type="InterPro" id="IPR001478">
    <property type="entry name" value="PDZ"/>
</dbReference>